<dbReference type="InterPro" id="IPR050950">
    <property type="entry name" value="HTH-type_LysR_regulators"/>
</dbReference>
<reference evidence="7" key="1">
    <citation type="submission" date="2023-07" db="EMBL/GenBank/DDBJ databases">
        <title>Sorghum-associated microbial communities from plants grown in Nebraska, USA.</title>
        <authorList>
            <person name="Schachtman D."/>
        </authorList>
    </citation>
    <scope>NUCLEOTIDE SEQUENCE</scope>
    <source>
        <strain evidence="7">DS2795</strain>
    </source>
</reference>
<dbReference type="SUPFAM" id="SSF53850">
    <property type="entry name" value="Periplasmic binding protein-like II"/>
    <property type="match status" value="1"/>
</dbReference>
<dbReference type="GO" id="GO:0003700">
    <property type="term" value="F:DNA-binding transcription factor activity"/>
    <property type="evidence" value="ECO:0007669"/>
    <property type="project" value="InterPro"/>
</dbReference>
<feature type="chain" id="PRO_5043712336" evidence="5">
    <location>
        <begin position="26"/>
        <end position="363"/>
    </location>
</feature>
<proteinExistence type="inferred from homology"/>
<dbReference type="PANTHER" id="PTHR30419:SF8">
    <property type="entry name" value="NITROGEN ASSIMILATION TRANSCRIPTIONAL ACTIVATOR-RELATED"/>
    <property type="match status" value="1"/>
</dbReference>
<comment type="caution">
    <text evidence="7">The sequence shown here is derived from an EMBL/GenBank/DDBJ whole genome shotgun (WGS) entry which is preliminary data.</text>
</comment>
<gene>
    <name evidence="7" type="ORF">J2W25_001719</name>
</gene>
<feature type="domain" description="HTH lysR-type" evidence="6">
    <location>
        <begin position="66"/>
        <end position="123"/>
    </location>
</feature>
<evidence type="ECO:0000313" key="7">
    <source>
        <dbReference type="EMBL" id="MDP9922698.1"/>
    </source>
</evidence>
<dbReference type="Gene3D" id="1.10.10.10">
    <property type="entry name" value="Winged helix-like DNA-binding domain superfamily/Winged helix DNA-binding domain"/>
    <property type="match status" value="1"/>
</dbReference>
<evidence type="ECO:0000256" key="1">
    <source>
        <dbReference type="ARBA" id="ARBA00009437"/>
    </source>
</evidence>
<comment type="similarity">
    <text evidence="1">Belongs to the LysR transcriptional regulatory family.</text>
</comment>
<feature type="signal peptide" evidence="5">
    <location>
        <begin position="1"/>
        <end position="25"/>
    </location>
</feature>
<dbReference type="FunFam" id="1.10.10.10:FF:000001">
    <property type="entry name" value="LysR family transcriptional regulator"/>
    <property type="match status" value="1"/>
</dbReference>
<dbReference type="Gene3D" id="3.40.190.10">
    <property type="entry name" value="Periplasmic binding protein-like II"/>
    <property type="match status" value="2"/>
</dbReference>
<protein>
    <submittedName>
        <fullName evidence="7">DNA-binding transcriptional LysR family regulator</fullName>
    </submittedName>
</protein>
<dbReference type="Proteomes" id="UP001244295">
    <property type="component" value="Unassembled WGS sequence"/>
</dbReference>
<dbReference type="AlphaFoldDB" id="A0AAW8DT98"/>
<evidence type="ECO:0000259" key="6">
    <source>
        <dbReference type="PROSITE" id="PS50931"/>
    </source>
</evidence>
<sequence>MMLLAAVAGCAGVAAAACGANPVIACFFLLCTANSQCCLDGGSVKWHLHLENCLFEKKSLPFGMTFDLQQLVAFNAIVSSGSLGRAADALNITQPALSRTIRRLEEQAGAPLFERHSKGMQLTDVGRALQPHALLLQRESEHASENIKAMLGLAKGTIRVGAVGSIACLVLPSAIGRACSKWPNLQVQIIEGVWDRLADALVSHEIDLALGVDTEDTAEIVAVKDCRWEDTSYVVAGRHHPLRKKRKLKLSDTLGERWAILPKGTGPFEHMKSVFARQNLALPNVVVETRSVMALKSLIGHSGFLGWMPAPMYDAERKAGLIDALDIPGASDKRILTAFRRRAGMLPGPSVKLLEELRALTAV</sequence>
<organism evidence="7 8">
    <name type="scientific">Variovorax boronicumulans</name>
    <dbReference type="NCBI Taxonomy" id="436515"/>
    <lineage>
        <taxon>Bacteria</taxon>
        <taxon>Pseudomonadati</taxon>
        <taxon>Pseudomonadota</taxon>
        <taxon>Betaproteobacteria</taxon>
        <taxon>Burkholderiales</taxon>
        <taxon>Comamonadaceae</taxon>
        <taxon>Variovorax</taxon>
    </lineage>
</organism>
<dbReference type="SUPFAM" id="SSF46785">
    <property type="entry name" value="Winged helix' DNA-binding domain"/>
    <property type="match status" value="1"/>
</dbReference>
<dbReference type="InterPro" id="IPR005119">
    <property type="entry name" value="LysR_subst-bd"/>
</dbReference>
<dbReference type="Pfam" id="PF03466">
    <property type="entry name" value="LysR_substrate"/>
    <property type="match status" value="1"/>
</dbReference>
<keyword evidence="5" id="KW-0732">Signal</keyword>
<evidence type="ECO:0000256" key="5">
    <source>
        <dbReference type="SAM" id="SignalP"/>
    </source>
</evidence>
<dbReference type="InterPro" id="IPR036390">
    <property type="entry name" value="WH_DNA-bd_sf"/>
</dbReference>
<dbReference type="InterPro" id="IPR000847">
    <property type="entry name" value="LysR_HTH_N"/>
</dbReference>
<dbReference type="GO" id="GO:0005829">
    <property type="term" value="C:cytosol"/>
    <property type="evidence" value="ECO:0007669"/>
    <property type="project" value="TreeGrafter"/>
</dbReference>
<keyword evidence="2" id="KW-0805">Transcription regulation</keyword>
<evidence type="ECO:0000256" key="2">
    <source>
        <dbReference type="ARBA" id="ARBA00023015"/>
    </source>
</evidence>
<dbReference type="PANTHER" id="PTHR30419">
    <property type="entry name" value="HTH-TYPE TRANSCRIPTIONAL REGULATOR YBHD"/>
    <property type="match status" value="1"/>
</dbReference>
<dbReference type="InterPro" id="IPR036388">
    <property type="entry name" value="WH-like_DNA-bd_sf"/>
</dbReference>
<evidence type="ECO:0000256" key="3">
    <source>
        <dbReference type="ARBA" id="ARBA00023125"/>
    </source>
</evidence>
<evidence type="ECO:0000313" key="8">
    <source>
        <dbReference type="Proteomes" id="UP001244295"/>
    </source>
</evidence>
<name>A0AAW8DT98_9BURK</name>
<keyword evidence="4" id="KW-0804">Transcription</keyword>
<dbReference type="EMBL" id="JAUSRR010000003">
    <property type="protein sequence ID" value="MDP9922698.1"/>
    <property type="molecule type" value="Genomic_DNA"/>
</dbReference>
<dbReference type="GO" id="GO:0003677">
    <property type="term" value="F:DNA binding"/>
    <property type="evidence" value="ECO:0007669"/>
    <property type="project" value="UniProtKB-KW"/>
</dbReference>
<evidence type="ECO:0000256" key="4">
    <source>
        <dbReference type="ARBA" id="ARBA00023163"/>
    </source>
</evidence>
<dbReference type="PROSITE" id="PS50931">
    <property type="entry name" value="HTH_LYSR"/>
    <property type="match status" value="1"/>
</dbReference>
<accession>A0AAW8DT98</accession>
<keyword evidence="3 7" id="KW-0238">DNA-binding</keyword>
<dbReference type="PRINTS" id="PR00039">
    <property type="entry name" value="HTHLYSR"/>
</dbReference>
<dbReference type="Pfam" id="PF00126">
    <property type="entry name" value="HTH_1"/>
    <property type="match status" value="1"/>
</dbReference>